<keyword evidence="5" id="KW-0552">Olfaction</keyword>
<keyword evidence="2" id="KW-1003">Cell membrane</keyword>
<evidence type="ECO:0000313" key="11">
    <source>
        <dbReference type="EMBL" id="KAJ4429655.1"/>
    </source>
</evidence>
<keyword evidence="7 10" id="KW-0472">Membrane</keyword>
<evidence type="ECO:0000313" key="12">
    <source>
        <dbReference type="Proteomes" id="UP001148838"/>
    </source>
</evidence>
<keyword evidence="12" id="KW-1185">Reference proteome</keyword>
<dbReference type="EMBL" id="JAJSOF020000033">
    <property type="protein sequence ID" value="KAJ4429655.1"/>
    <property type="molecule type" value="Genomic_DNA"/>
</dbReference>
<evidence type="ECO:0000256" key="1">
    <source>
        <dbReference type="ARBA" id="ARBA00004651"/>
    </source>
</evidence>
<evidence type="ECO:0000256" key="8">
    <source>
        <dbReference type="ARBA" id="ARBA00023170"/>
    </source>
</evidence>
<keyword evidence="4 10" id="KW-0812">Transmembrane</keyword>
<dbReference type="InterPro" id="IPR004117">
    <property type="entry name" value="7tm6_olfct_rcpt"/>
</dbReference>
<feature type="transmembrane region" description="Helical" evidence="10">
    <location>
        <begin position="41"/>
        <end position="67"/>
    </location>
</feature>
<comment type="subcellular location">
    <subcellularLocation>
        <location evidence="1">Cell membrane</location>
        <topology evidence="1">Multi-pass membrane protein</topology>
    </subcellularLocation>
</comment>
<keyword evidence="3" id="KW-0716">Sensory transduction</keyword>
<gene>
    <name evidence="11" type="ORF">ANN_21856</name>
</gene>
<dbReference type="Pfam" id="PF02949">
    <property type="entry name" value="7tm_6"/>
    <property type="match status" value="2"/>
</dbReference>
<reference evidence="11 12" key="1">
    <citation type="journal article" date="2022" name="Allergy">
        <title>Genome assembly and annotation of Periplaneta americana reveal a comprehensive cockroach allergen profile.</title>
        <authorList>
            <person name="Wang L."/>
            <person name="Xiong Q."/>
            <person name="Saelim N."/>
            <person name="Wang L."/>
            <person name="Nong W."/>
            <person name="Wan A.T."/>
            <person name="Shi M."/>
            <person name="Liu X."/>
            <person name="Cao Q."/>
            <person name="Hui J.H.L."/>
            <person name="Sookrung N."/>
            <person name="Leung T.F."/>
            <person name="Tungtrongchitr A."/>
            <person name="Tsui S.K.W."/>
        </authorList>
    </citation>
    <scope>NUCLEOTIDE SEQUENCE [LARGE SCALE GENOMIC DNA]</scope>
    <source>
        <strain evidence="11">PWHHKU_190912</strain>
    </source>
</reference>
<dbReference type="PANTHER" id="PTHR21137:SF35">
    <property type="entry name" value="ODORANT RECEPTOR 19A-RELATED"/>
    <property type="match status" value="1"/>
</dbReference>
<evidence type="ECO:0000256" key="9">
    <source>
        <dbReference type="ARBA" id="ARBA00023224"/>
    </source>
</evidence>
<evidence type="ECO:0000256" key="6">
    <source>
        <dbReference type="ARBA" id="ARBA00022989"/>
    </source>
</evidence>
<dbReference type="Proteomes" id="UP001148838">
    <property type="component" value="Unassembled WGS sequence"/>
</dbReference>
<keyword evidence="9" id="KW-0807">Transducer</keyword>
<evidence type="ECO:0000256" key="2">
    <source>
        <dbReference type="ARBA" id="ARBA00022475"/>
    </source>
</evidence>
<dbReference type="PANTHER" id="PTHR21137">
    <property type="entry name" value="ODORANT RECEPTOR"/>
    <property type="match status" value="1"/>
</dbReference>
<proteinExistence type="predicted"/>
<protein>
    <recommendedName>
        <fullName evidence="13">Odorant receptor</fullName>
    </recommendedName>
</protein>
<sequence>MSFPEDDNANSGNNTIVLELPFVAYHPYDVENNITNYIFTYLFQVFCGYSVFIGMPAFDMLFVSVFIHLSGHFKALQYVLFNLHEEAEALILPDKNQPRNNRLSTIVESPDAQISFRNKGCDSSQDVEGESYYGDRKQNGLCDRQLDEGMQIILINCIQHHQAILRRLRWAGHVARMGESRNAYRVLVGRPEGKRPLGRPRRRWEDNIKMDLREVGYDDREWINFAQDRDQWRAYVGAAMNLRLRGGIGRFPATSHVNATFSELCCLHCDWLPNVIVSYLGYQISYEEEKDLNEKITKFNRVMRIINQVFKPTLVQEHTRSRIYKTLARPILCFGSEAWTIRNIDSQRLTAAEMRFMRRTAGYTRMDHINNLDIMKELQIGPITEYLQKYRQNWRSHVIRMLRSRIPRQEILGQTIPIQTEGTKFIKLSVSLVTALVEQGMFYWFAGELLEESVNTLSAAYHCKWYITNKTFRQDLLLLMERAKRQVKLTAGGFSTLTLQNFASINSLRGNTEGGGFGPVLWIEFGVAQWSERLVRRTKDPGDNAGEMCPGSNTESYPAFARIGLRENPGKNLNQITCPDRDSNPGHLVSRPDALTVTPQVWTLFTMG</sequence>
<keyword evidence="8" id="KW-0675">Receptor</keyword>
<evidence type="ECO:0000256" key="7">
    <source>
        <dbReference type="ARBA" id="ARBA00023136"/>
    </source>
</evidence>
<evidence type="ECO:0008006" key="13">
    <source>
        <dbReference type="Google" id="ProtNLM"/>
    </source>
</evidence>
<comment type="caution">
    <text evidence="11">The sequence shown here is derived from an EMBL/GenBank/DDBJ whole genome shotgun (WGS) entry which is preliminary data.</text>
</comment>
<evidence type="ECO:0000256" key="3">
    <source>
        <dbReference type="ARBA" id="ARBA00022606"/>
    </source>
</evidence>
<name>A0ABQ8S6T1_PERAM</name>
<accession>A0ABQ8S6T1</accession>
<evidence type="ECO:0000256" key="10">
    <source>
        <dbReference type="SAM" id="Phobius"/>
    </source>
</evidence>
<organism evidence="11 12">
    <name type="scientific">Periplaneta americana</name>
    <name type="common">American cockroach</name>
    <name type="synonym">Blatta americana</name>
    <dbReference type="NCBI Taxonomy" id="6978"/>
    <lineage>
        <taxon>Eukaryota</taxon>
        <taxon>Metazoa</taxon>
        <taxon>Ecdysozoa</taxon>
        <taxon>Arthropoda</taxon>
        <taxon>Hexapoda</taxon>
        <taxon>Insecta</taxon>
        <taxon>Pterygota</taxon>
        <taxon>Neoptera</taxon>
        <taxon>Polyneoptera</taxon>
        <taxon>Dictyoptera</taxon>
        <taxon>Blattodea</taxon>
        <taxon>Blattoidea</taxon>
        <taxon>Blattidae</taxon>
        <taxon>Blattinae</taxon>
        <taxon>Periplaneta</taxon>
    </lineage>
</organism>
<evidence type="ECO:0000256" key="4">
    <source>
        <dbReference type="ARBA" id="ARBA00022692"/>
    </source>
</evidence>
<keyword evidence="6 10" id="KW-1133">Transmembrane helix</keyword>
<evidence type="ECO:0000256" key="5">
    <source>
        <dbReference type="ARBA" id="ARBA00022725"/>
    </source>
</evidence>